<accession>D3ABM9</accession>
<dbReference type="HOGENOM" id="CLU_104532_0_0_9"/>
<dbReference type="Proteomes" id="UP000004968">
    <property type="component" value="Unassembled WGS sequence"/>
</dbReference>
<sequence length="253" mass="28735">MSGSLLKRRRFNRKEQIKEVFTMTLKTLFTAVGRMEKRTDSPGRSYPVIVLGGKDYMVDLQEMLVWSSLNWRIARKNEIGELYNKAVLDYSFQADRTWNACVERLLIRGLLVSGSGATDYDALYDLLSTMYIIPASGSFPLRLFSFLKLVLVKDVPLSMARRLLCGDKRTAGEKQVMRLAGQTLMSTAEIIKCVEKGIHSLPNEESVLDKLYDDRDTTSDNIAYLVKSSSNSKPVVLAVANLYLRKQIIFERI</sequence>
<dbReference type="EMBL" id="ACIO01000072">
    <property type="protein sequence ID" value="EFD00776.1"/>
    <property type="molecule type" value="Genomic_DNA"/>
</dbReference>
<organism evidence="1 2">
    <name type="scientific">Hungatella hathewayi DSM 13479</name>
    <dbReference type="NCBI Taxonomy" id="566550"/>
    <lineage>
        <taxon>Bacteria</taxon>
        <taxon>Bacillati</taxon>
        <taxon>Bacillota</taxon>
        <taxon>Clostridia</taxon>
        <taxon>Lachnospirales</taxon>
        <taxon>Lachnospiraceae</taxon>
        <taxon>Hungatella</taxon>
    </lineage>
</organism>
<name>D3ABM9_9FIRM</name>
<evidence type="ECO:0000313" key="1">
    <source>
        <dbReference type="EMBL" id="EFD00776.1"/>
    </source>
</evidence>
<protein>
    <submittedName>
        <fullName evidence="1">Uncharacterized protein</fullName>
    </submittedName>
</protein>
<gene>
    <name evidence="1" type="ORF">CLOSTHATH_01007</name>
</gene>
<reference evidence="1 2" key="1">
    <citation type="submission" date="2010-01" db="EMBL/GenBank/DDBJ databases">
        <authorList>
            <person name="Weinstock G."/>
            <person name="Sodergren E."/>
            <person name="Clifton S."/>
            <person name="Fulton L."/>
            <person name="Fulton B."/>
            <person name="Courtney L."/>
            <person name="Fronick C."/>
            <person name="Harrison M."/>
            <person name="Strong C."/>
            <person name="Farmer C."/>
            <person name="Delahaunty K."/>
            <person name="Markovic C."/>
            <person name="Hall O."/>
            <person name="Minx P."/>
            <person name="Tomlinson C."/>
            <person name="Mitreva M."/>
            <person name="Nelson J."/>
            <person name="Hou S."/>
            <person name="Wollam A."/>
            <person name="Pepin K.H."/>
            <person name="Johnson M."/>
            <person name="Bhonagiri V."/>
            <person name="Nash W.E."/>
            <person name="Warren W."/>
            <person name="Chinwalla A."/>
            <person name="Mardis E.R."/>
            <person name="Wilson R.K."/>
        </authorList>
    </citation>
    <scope>NUCLEOTIDE SEQUENCE [LARGE SCALE GENOMIC DNA]</scope>
    <source>
        <strain evidence="1 2">DSM 13479</strain>
    </source>
</reference>
<comment type="caution">
    <text evidence="1">The sequence shown here is derived from an EMBL/GenBank/DDBJ whole genome shotgun (WGS) entry which is preliminary data.</text>
</comment>
<evidence type="ECO:0000313" key="2">
    <source>
        <dbReference type="Proteomes" id="UP000004968"/>
    </source>
</evidence>
<dbReference type="AlphaFoldDB" id="D3ABM9"/>
<proteinExistence type="predicted"/>